<evidence type="ECO:0000256" key="4">
    <source>
        <dbReference type="RuleBase" id="RU003704"/>
    </source>
</evidence>
<evidence type="ECO:0000313" key="7">
    <source>
        <dbReference type="Proteomes" id="UP000000391"/>
    </source>
</evidence>
<dbReference type="GO" id="GO:0016301">
    <property type="term" value="F:kinase activity"/>
    <property type="evidence" value="ECO:0007669"/>
    <property type="project" value="UniProtKB-KW"/>
</dbReference>
<dbReference type="GO" id="GO:0006796">
    <property type="term" value="P:phosphate-containing compound metabolic process"/>
    <property type="evidence" value="ECO:0007669"/>
    <property type="project" value="UniProtKB-ARBA"/>
</dbReference>
<dbReference type="PANTHER" id="PTHR10584">
    <property type="entry name" value="SUGAR KINASE"/>
    <property type="match status" value="1"/>
</dbReference>
<gene>
    <name evidence="6" type="ordered locus">Metev_1413</name>
</gene>
<keyword evidence="7" id="KW-1185">Reference proteome</keyword>
<feature type="domain" description="Carbohydrate kinase PfkB" evidence="5">
    <location>
        <begin position="5"/>
        <end position="279"/>
    </location>
</feature>
<dbReference type="InterPro" id="IPR002139">
    <property type="entry name" value="Ribo/fructo_kinase"/>
</dbReference>
<dbReference type="Proteomes" id="UP000000391">
    <property type="component" value="Chromosome"/>
</dbReference>
<dbReference type="OrthoDB" id="26949at2157"/>
<proteinExistence type="inferred from homology"/>
<dbReference type="Gene3D" id="3.40.1190.20">
    <property type="match status" value="1"/>
</dbReference>
<dbReference type="SUPFAM" id="SSF53613">
    <property type="entry name" value="Ribokinase-like"/>
    <property type="match status" value="1"/>
</dbReference>
<evidence type="ECO:0000256" key="2">
    <source>
        <dbReference type="ARBA" id="ARBA00022679"/>
    </source>
</evidence>
<dbReference type="STRING" id="644295.Metev_1413"/>
<evidence type="ECO:0000256" key="1">
    <source>
        <dbReference type="ARBA" id="ARBA00010688"/>
    </source>
</evidence>
<dbReference type="InterPro" id="IPR011611">
    <property type="entry name" value="PfkB_dom"/>
</dbReference>
<keyword evidence="3 4" id="KW-0418">Kinase</keyword>
<name>D7E9J7_METEZ</name>
<reference evidence="6 7" key="1">
    <citation type="submission" date="2010-06" db="EMBL/GenBank/DDBJ databases">
        <title>Complete sequence chromosome of Methanohalobium evestigatum Z-7303.</title>
        <authorList>
            <consortium name="US DOE Joint Genome Institute"/>
            <person name="Lucas S."/>
            <person name="Copeland A."/>
            <person name="Lapidus A."/>
            <person name="Cheng J.-F."/>
            <person name="Bruce D."/>
            <person name="Goodwin L."/>
            <person name="Pitluck S."/>
            <person name="Saunders E."/>
            <person name="Detter J.C."/>
            <person name="Han C."/>
            <person name="Tapia R."/>
            <person name="Land M."/>
            <person name="Hauser L."/>
            <person name="Kyrpides N."/>
            <person name="Mikhailova N."/>
            <person name="Sieprawska-Lupa M."/>
            <person name="Whitman W.B."/>
            <person name="Anderson I."/>
            <person name="Woyke T."/>
        </authorList>
    </citation>
    <scope>NUCLEOTIDE SEQUENCE [LARGE SCALE GENOMIC DNA]</scope>
    <source>
        <strain evidence="7">ATCC BAA-1072 / DSM 3721 / NBRC 107634 / OCM 161 / Z-7303</strain>
    </source>
</reference>
<evidence type="ECO:0000313" key="6">
    <source>
        <dbReference type="EMBL" id="ADI74269.1"/>
    </source>
</evidence>
<dbReference type="PANTHER" id="PTHR10584:SF166">
    <property type="entry name" value="RIBOKINASE"/>
    <property type="match status" value="1"/>
</dbReference>
<dbReference type="InterPro" id="IPR002173">
    <property type="entry name" value="Carboh/pur_kinase_PfkB_CS"/>
</dbReference>
<dbReference type="AlphaFoldDB" id="D7E9J7"/>
<accession>D7E9J7</accession>
<dbReference type="PRINTS" id="PR00990">
    <property type="entry name" value="RIBOKINASE"/>
</dbReference>
<evidence type="ECO:0000259" key="5">
    <source>
        <dbReference type="Pfam" id="PF00294"/>
    </source>
</evidence>
<dbReference type="InterPro" id="IPR029056">
    <property type="entry name" value="Ribokinase-like"/>
</dbReference>
<dbReference type="CDD" id="cd01942">
    <property type="entry name" value="ribokinase_group_A"/>
    <property type="match status" value="1"/>
</dbReference>
<evidence type="ECO:0000256" key="3">
    <source>
        <dbReference type="ARBA" id="ARBA00022777"/>
    </source>
</evidence>
<keyword evidence="2 4" id="KW-0808">Transferase</keyword>
<dbReference type="PROSITE" id="PS00583">
    <property type="entry name" value="PFKB_KINASES_1"/>
    <property type="match status" value="1"/>
</dbReference>
<comment type="similarity">
    <text evidence="1 4">Belongs to the carbohydrate kinase PfkB family.</text>
</comment>
<dbReference type="Pfam" id="PF00294">
    <property type="entry name" value="PfkB"/>
    <property type="match status" value="1"/>
</dbReference>
<dbReference type="KEGG" id="mev:Metev_1413"/>
<dbReference type="GeneID" id="9347052"/>
<dbReference type="EMBL" id="CP002069">
    <property type="protein sequence ID" value="ADI74269.1"/>
    <property type="molecule type" value="Genomic_DNA"/>
</dbReference>
<sequence length="298" mass="33133">MDNTISIVGHTALDHLFNVEKIAGPNESFPILDYEISYGGGAANIAATIATLGGKCQLISGVGNDFKSSGYEDYLTSTGVDLSHLYRMEDEKSTKAFVFTDKNHNQCTYFHWGPSARLKKTDPPSLDFVHLATSEPVFNSKVAQKAGFVSFDPGQDLVTYTSELLETILYNTNIMFANKHEIKRVCDMINQPFDKLKDMLDVVVVTYDEEGSRIYTDDIDYWIPAIPVNAVDPTGAGDGYRAGFLLGYIQRYPLNECGKIGSTVASFIVEKAGCQTNLPVWNDVEKRCKYYYDLNLSD</sequence>
<protein>
    <submittedName>
        <fullName evidence="6">PfkB domain protein</fullName>
    </submittedName>
</protein>
<dbReference type="RefSeq" id="WP_013194834.1">
    <property type="nucleotide sequence ID" value="NC_014253.1"/>
</dbReference>
<dbReference type="PROSITE" id="PS00584">
    <property type="entry name" value="PFKB_KINASES_2"/>
    <property type="match status" value="1"/>
</dbReference>
<organism evidence="6 7">
    <name type="scientific">Methanohalobium evestigatum (strain ATCC BAA-1072 / DSM 3721 / NBRC 107634 / OCM 161 / Z-7303)</name>
    <dbReference type="NCBI Taxonomy" id="644295"/>
    <lineage>
        <taxon>Archaea</taxon>
        <taxon>Methanobacteriati</taxon>
        <taxon>Methanobacteriota</taxon>
        <taxon>Stenosarchaea group</taxon>
        <taxon>Methanomicrobia</taxon>
        <taxon>Methanosarcinales</taxon>
        <taxon>Methanosarcinaceae</taxon>
        <taxon>Methanohalobium</taxon>
    </lineage>
</organism>
<dbReference type="HOGENOM" id="CLU_027634_5_2_2"/>